<evidence type="ECO:0000256" key="2">
    <source>
        <dbReference type="ARBA" id="ARBA00012438"/>
    </source>
</evidence>
<dbReference type="RefSeq" id="WP_083552576.1">
    <property type="nucleotide sequence ID" value="NZ_BJNP01000033.1"/>
</dbReference>
<feature type="domain" description="Histidine kinase" evidence="7">
    <location>
        <begin position="248"/>
        <end position="475"/>
    </location>
</feature>
<accession>A0A4Y4AY06</accession>
<dbReference type="GO" id="GO:0030295">
    <property type="term" value="F:protein kinase activator activity"/>
    <property type="evidence" value="ECO:0007669"/>
    <property type="project" value="TreeGrafter"/>
</dbReference>
<dbReference type="EMBL" id="BJNP01000033">
    <property type="protein sequence ID" value="GEC73108.1"/>
    <property type="molecule type" value="Genomic_DNA"/>
</dbReference>
<evidence type="ECO:0000256" key="1">
    <source>
        <dbReference type="ARBA" id="ARBA00000085"/>
    </source>
</evidence>
<feature type="coiled-coil region" evidence="6">
    <location>
        <begin position="76"/>
        <end position="103"/>
    </location>
</feature>
<comment type="catalytic activity">
    <reaction evidence="1">
        <text>ATP + protein L-histidine = ADP + protein N-phospho-L-histidine.</text>
        <dbReference type="EC" id="2.7.13.3"/>
    </reaction>
</comment>
<reference evidence="8 9" key="1">
    <citation type="submission" date="2019-06" db="EMBL/GenBank/DDBJ databases">
        <title>Whole genome shotgun sequence of Flavobacterium flevense NBRC 14960.</title>
        <authorList>
            <person name="Hosoyama A."/>
            <person name="Uohara A."/>
            <person name="Ohji S."/>
            <person name="Ichikawa N."/>
        </authorList>
    </citation>
    <scope>NUCLEOTIDE SEQUENCE [LARGE SCALE GENOMIC DNA]</scope>
    <source>
        <strain evidence="8 9">NBRC 14960</strain>
    </source>
</reference>
<evidence type="ECO:0000256" key="5">
    <source>
        <dbReference type="ARBA" id="ARBA00022777"/>
    </source>
</evidence>
<dbReference type="SUPFAM" id="SSF47384">
    <property type="entry name" value="Homodimeric domain of signal transducing histidine kinase"/>
    <property type="match status" value="1"/>
</dbReference>
<dbReference type="InterPro" id="IPR036890">
    <property type="entry name" value="HATPase_C_sf"/>
</dbReference>
<dbReference type="STRING" id="983.SAMN05443543_10353"/>
<dbReference type="Gene3D" id="1.10.287.130">
    <property type="match status" value="1"/>
</dbReference>
<dbReference type="InterPro" id="IPR050351">
    <property type="entry name" value="BphY/WalK/GraS-like"/>
</dbReference>
<comment type="caution">
    <text evidence="8">The sequence shown here is derived from an EMBL/GenBank/DDBJ whole genome shotgun (WGS) entry which is preliminary data.</text>
</comment>
<dbReference type="PANTHER" id="PTHR42878">
    <property type="entry name" value="TWO-COMPONENT HISTIDINE KINASE"/>
    <property type="match status" value="1"/>
</dbReference>
<dbReference type="GO" id="GO:0000155">
    <property type="term" value="F:phosphorelay sensor kinase activity"/>
    <property type="evidence" value="ECO:0007669"/>
    <property type="project" value="InterPro"/>
</dbReference>
<dbReference type="AlphaFoldDB" id="A0A4Y4AY06"/>
<dbReference type="GO" id="GO:0007234">
    <property type="term" value="P:osmosensory signaling via phosphorelay pathway"/>
    <property type="evidence" value="ECO:0007669"/>
    <property type="project" value="TreeGrafter"/>
</dbReference>
<evidence type="ECO:0000256" key="4">
    <source>
        <dbReference type="ARBA" id="ARBA00022679"/>
    </source>
</evidence>
<keyword evidence="6" id="KW-0175">Coiled coil</keyword>
<dbReference type="PRINTS" id="PR00344">
    <property type="entry name" value="BCTRLSENSOR"/>
</dbReference>
<keyword evidence="5" id="KW-0418">Kinase</keyword>
<organism evidence="8 9">
    <name type="scientific">Flavobacterium flevense</name>
    <dbReference type="NCBI Taxonomy" id="983"/>
    <lineage>
        <taxon>Bacteria</taxon>
        <taxon>Pseudomonadati</taxon>
        <taxon>Bacteroidota</taxon>
        <taxon>Flavobacteriia</taxon>
        <taxon>Flavobacteriales</taxon>
        <taxon>Flavobacteriaceae</taxon>
        <taxon>Flavobacterium</taxon>
    </lineage>
</organism>
<evidence type="ECO:0000256" key="6">
    <source>
        <dbReference type="SAM" id="Coils"/>
    </source>
</evidence>
<dbReference type="InterPro" id="IPR005467">
    <property type="entry name" value="His_kinase_dom"/>
</dbReference>
<dbReference type="CDD" id="cd00082">
    <property type="entry name" value="HisKA"/>
    <property type="match status" value="1"/>
</dbReference>
<protein>
    <recommendedName>
        <fullName evidence="2">histidine kinase</fullName>
        <ecNumber evidence="2">2.7.13.3</ecNumber>
    </recommendedName>
</protein>
<evidence type="ECO:0000256" key="3">
    <source>
        <dbReference type="ARBA" id="ARBA00022553"/>
    </source>
</evidence>
<dbReference type="PANTHER" id="PTHR42878:SF15">
    <property type="entry name" value="BACTERIOPHYTOCHROME"/>
    <property type="match status" value="1"/>
</dbReference>
<dbReference type="PROSITE" id="PS50109">
    <property type="entry name" value="HIS_KIN"/>
    <property type="match status" value="1"/>
</dbReference>
<dbReference type="InterPro" id="IPR003594">
    <property type="entry name" value="HATPase_dom"/>
</dbReference>
<keyword evidence="3" id="KW-0597">Phosphoprotein</keyword>
<dbReference type="Gene3D" id="3.30.565.10">
    <property type="entry name" value="Histidine kinase-like ATPase, C-terminal domain"/>
    <property type="match status" value="1"/>
</dbReference>
<dbReference type="InterPro" id="IPR036097">
    <property type="entry name" value="HisK_dim/P_sf"/>
</dbReference>
<name>A0A4Y4AY06_9FLAO</name>
<keyword evidence="4" id="KW-0808">Transferase</keyword>
<dbReference type="EC" id="2.7.13.3" evidence="2"/>
<sequence length="475" mass="54536">MSKKSIPATTNNALQPEDTNYAQELILANKELALQNIEKEKRADELMIVNKKLALQVIERKKHAAELIIANKELVFQNMEKEKRAAELVIANIELAYQNQEKQDRAAELIIANKELAFQIIEKEKRAAELVIANKELVFQNKEKEKRAAELVLANIELAYQNQEKENRAAELIIANKELEIQATEKEKRAAEVIIANKELIYQNKEKEKRAAELVIANKELAYQNEEKEKRAAELLIAHKELQSFTFISSHDLQEPLRKIQAFSARIIEEESENLSVKGKYYVERTRLSALHMQNLINDLLAYSRTSVTERKFEISDLHKIVQEVMASLKEQIQEKEATIEVYPLCNVNIIPFQFRQLLQNLINNSLKFCSPEQKSHITIKCDFIEYNPSDTKKPALKMDYHHISIADNGIGFDPKFKHKIFEIFQRLHEKGKYEGTGIGLTIAKKIVENHNGVITAHATLNKGATFNIYIPAAQ</sequence>
<keyword evidence="9" id="KW-1185">Reference proteome</keyword>
<dbReference type="InterPro" id="IPR004358">
    <property type="entry name" value="Sig_transdc_His_kin-like_C"/>
</dbReference>
<dbReference type="Proteomes" id="UP000316775">
    <property type="component" value="Unassembled WGS sequence"/>
</dbReference>
<dbReference type="Pfam" id="PF00512">
    <property type="entry name" value="HisKA"/>
    <property type="match status" value="1"/>
</dbReference>
<dbReference type="SUPFAM" id="SSF55874">
    <property type="entry name" value="ATPase domain of HSP90 chaperone/DNA topoisomerase II/histidine kinase"/>
    <property type="match status" value="1"/>
</dbReference>
<dbReference type="InterPro" id="IPR003661">
    <property type="entry name" value="HisK_dim/P_dom"/>
</dbReference>
<dbReference type="SMART" id="SM00387">
    <property type="entry name" value="HATPase_c"/>
    <property type="match status" value="1"/>
</dbReference>
<evidence type="ECO:0000259" key="7">
    <source>
        <dbReference type="PROSITE" id="PS50109"/>
    </source>
</evidence>
<evidence type="ECO:0000313" key="8">
    <source>
        <dbReference type="EMBL" id="GEC73108.1"/>
    </source>
</evidence>
<gene>
    <name evidence="8" type="ORF">FFL01_26470</name>
</gene>
<evidence type="ECO:0000313" key="9">
    <source>
        <dbReference type="Proteomes" id="UP000316775"/>
    </source>
</evidence>
<dbReference type="Pfam" id="PF02518">
    <property type="entry name" value="HATPase_c"/>
    <property type="match status" value="1"/>
</dbReference>
<dbReference type="GO" id="GO:0000156">
    <property type="term" value="F:phosphorelay response regulator activity"/>
    <property type="evidence" value="ECO:0007669"/>
    <property type="project" value="TreeGrafter"/>
</dbReference>
<feature type="coiled-coil region" evidence="6">
    <location>
        <begin position="139"/>
        <end position="243"/>
    </location>
</feature>
<proteinExistence type="predicted"/>